<sequence length="114" mass="13267">MIRKDSTEINPYILDEDTRYKVNMTHFTLGEGGLRNMQQRHHDRLAKVKELAESLGVEYTPCLPSPEDIIKKTEMIKVYHENKELYDSVLEQVLSVCTAEEVLDFLEKQINSPK</sequence>
<reference evidence="1" key="1">
    <citation type="submission" date="2017-02" db="EMBL/GenBank/DDBJ databases">
        <title>Genome sequence of Serratia marcescens phage BF.</title>
        <authorList>
            <person name="Casey E."/>
            <person name="Fitzgerald B."/>
            <person name="Mahony J."/>
            <person name="Lugli G."/>
            <person name="Ventura M."/>
            <person name="van Sinderen D."/>
        </authorList>
    </citation>
    <scope>NUCLEOTIDE SEQUENCE [LARGE SCALE GENOMIC DNA]</scope>
</reference>
<proteinExistence type="predicted"/>
<dbReference type="EMBL" id="KY630187">
    <property type="protein sequence ID" value="AQW88717.1"/>
    <property type="molecule type" value="Genomic_DNA"/>
</dbReference>
<name>A0A1S6UAK8_9CAUD</name>
<dbReference type="OrthoDB" id="20630at10239"/>
<protein>
    <submittedName>
        <fullName evidence="1">Uncharacterized protein</fullName>
    </submittedName>
</protein>
<dbReference type="Proteomes" id="UP000221837">
    <property type="component" value="Genome"/>
</dbReference>
<accession>A0A1S6UAK8</accession>
<evidence type="ECO:0000313" key="1">
    <source>
        <dbReference type="EMBL" id="AQW88717.1"/>
    </source>
</evidence>
<gene>
    <name evidence="1" type="ORF">BF_0192</name>
</gene>
<evidence type="ECO:0000313" key="2">
    <source>
        <dbReference type="Proteomes" id="UP000221837"/>
    </source>
</evidence>
<keyword evidence="2" id="KW-1185">Reference proteome</keyword>
<organism evidence="1 2">
    <name type="scientific">Serratia phage BF</name>
    <dbReference type="NCBI Taxonomy" id="1962671"/>
    <lineage>
        <taxon>Viruses</taxon>
        <taxon>Duplodnaviria</taxon>
        <taxon>Heunggongvirae</taxon>
        <taxon>Uroviricota</taxon>
        <taxon>Caudoviricetes</taxon>
        <taxon>Eneladusvirus</taxon>
        <taxon>Eneladusvirus BF</taxon>
    </lineage>
</organism>